<dbReference type="Pfam" id="PF01061">
    <property type="entry name" value="ABC2_membrane"/>
    <property type="match status" value="1"/>
</dbReference>
<gene>
    <name evidence="13" type="ORF">QWZ10_18215</name>
</gene>
<dbReference type="EMBL" id="JAUFRC010000001">
    <property type="protein sequence ID" value="MDN3713187.1"/>
    <property type="molecule type" value="Genomic_DNA"/>
</dbReference>
<dbReference type="InterPro" id="IPR047817">
    <property type="entry name" value="ABC2_TM_bact-type"/>
</dbReference>
<name>A0ABT8DBH7_9RHOB</name>
<evidence type="ECO:0000256" key="10">
    <source>
        <dbReference type="ARBA" id="ARBA00023136"/>
    </source>
</evidence>
<feature type="transmembrane region" description="Helical" evidence="11">
    <location>
        <begin position="139"/>
        <end position="162"/>
    </location>
</feature>
<evidence type="ECO:0000256" key="7">
    <source>
        <dbReference type="ARBA" id="ARBA00022903"/>
    </source>
</evidence>
<keyword evidence="6 11" id="KW-0812">Transmembrane</keyword>
<comment type="caution">
    <text evidence="13">The sequence shown here is derived from an EMBL/GenBank/DDBJ whole genome shotgun (WGS) entry which is preliminary data.</text>
</comment>
<protein>
    <recommendedName>
        <fullName evidence="11">Transport permease protein</fullName>
    </recommendedName>
</protein>
<evidence type="ECO:0000256" key="5">
    <source>
        <dbReference type="ARBA" id="ARBA00022597"/>
    </source>
</evidence>
<feature type="transmembrane region" description="Helical" evidence="11">
    <location>
        <begin position="98"/>
        <end position="124"/>
    </location>
</feature>
<accession>A0ABT8DBH7</accession>
<feature type="domain" description="ABC transmembrane type-2" evidence="12">
    <location>
        <begin position="22"/>
        <end position="243"/>
    </location>
</feature>
<feature type="transmembrane region" description="Helical" evidence="11">
    <location>
        <begin position="57"/>
        <end position="77"/>
    </location>
</feature>
<sequence>MGRIVVALMLREMATTYGKSAGGYIWAVLEPVLGIALLSLIFSLSVHRPGLGTNFPLFYATGFLPFVMYNDLSGKVASSIRFSRPFMAYPSVTFLDALAARAILNALTHCAIITLVMTGIYMIFELPVDVRIGAVVESLIMVTALGLGIGTLNCYLITAFPIWERAWSILTRPLFLISGLFFTYDMLPAAGQAILWYNPLIHCVGMMRHGFYPTYEAEYVSMGYVLGLSLVLAFFGLLLLFRKYRDLMEG</sequence>
<dbReference type="InterPro" id="IPR013525">
    <property type="entry name" value="ABC2_TM"/>
</dbReference>
<evidence type="ECO:0000256" key="3">
    <source>
        <dbReference type="ARBA" id="ARBA00022448"/>
    </source>
</evidence>
<evidence type="ECO:0000256" key="1">
    <source>
        <dbReference type="ARBA" id="ARBA00004651"/>
    </source>
</evidence>
<keyword evidence="8 11" id="KW-1133">Transmembrane helix</keyword>
<keyword evidence="4 11" id="KW-1003">Cell membrane</keyword>
<keyword evidence="14" id="KW-1185">Reference proteome</keyword>
<dbReference type="PRINTS" id="PR00164">
    <property type="entry name" value="ABC2TRNSPORT"/>
</dbReference>
<keyword evidence="9" id="KW-0625">Polysaccharide transport</keyword>
<keyword evidence="5" id="KW-0762">Sugar transport</keyword>
<evidence type="ECO:0000256" key="4">
    <source>
        <dbReference type="ARBA" id="ARBA00022475"/>
    </source>
</evidence>
<dbReference type="PANTHER" id="PTHR30413">
    <property type="entry name" value="INNER MEMBRANE TRANSPORT PERMEASE"/>
    <property type="match status" value="1"/>
</dbReference>
<evidence type="ECO:0000313" key="13">
    <source>
        <dbReference type="EMBL" id="MDN3713187.1"/>
    </source>
</evidence>
<feature type="transmembrane region" description="Helical" evidence="11">
    <location>
        <begin position="174"/>
        <end position="199"/>
    </location>
</feature>
<comment type="subcellular location">
    <subcellularLocation>
        <location evidence="11">Cell inner membrane</location>
        <topology evidence="11">Multi-pass membrane protein</topology>
    </subcellularLocation>
    <subcellularLocation>
        <location evidence="1">Cell membrane</location>
        <topology evidence="1">Multi-pass membrane protein</topology>
    </subcellularLocation>
</comment>
<proteinExistence type="inferred from homology"/>
<keyword evidence="7" id="KW-0972">Capsule biogenesis/degradation</keyword>
<organism evidence="13 14">
    <name type="scientific">Paracoccus cavernae</name>
    <dbReference type="NCBI Taxonomy" id="1571207"/>
    <lineage>
        <taxon>Bacteria</taxon>
        <taxon>Pseudomonadati</taxon>
        <taxon>Pseudomonadota</taxon>
        <taxon>Alphaproteobacteria</taxon>
        <taxon>Rhodobacterales</taxon>
        <taxon>Paracoccaceae</taxon>
        <taxon>Paracoccus</taxon>
    </lineage>
</organism>
<keyword evidence="3 11" id="KW-0813">Transport</keyword>
<evidence type="ECO:0000259" key="12">
    <source>
        <dbReference type="PROSITE" id="PS51012"/>
    </source>
</evidence>
<comment type="similarity">
    <text evidence="2 11">Belongs to the ABC-2 integral membrane protein family.</text>
</comment>
<evidence type="ECO:0000256" key="9">
    <source>
        <dbReference type="ARBA" id="ARBA00023047"/>
    </source>
</evidence>
<dbReference type="InterPro" id="IPR000412">
    <property type="entry name" value="ABC_2_transport"/>
</dbReference>
<evidence type="ECO:0000256" key="6">
    <source>
        <dbReference type="ARBA" id="ARBA00022692"/>
    </source>
</evidence>
<dbReference type="PROSITE" id="PS51012">
    <property type="entry name" value="ABC_TM2"/>
    <property type="match status" value="1"/>
</dbReference>
<feature type="transmembrane region" description="Helical" evidence="11">
    <location>
        <begin position="21"/>
        <end position="45"/>
    </location>
</feature>
<evidence type="ECO:0000313" key="14">
    <source>
        <dbReference type="Proteomes" id="UP001243846"/>
    </source>
</evidence>
<dbReference type="PANTHER" id="PTHR30413:SF10">
    <property type="entry name" value="CAPSULE POLYSACCHARIDE EXPORT INNER-MEMBRANE PROTEIN CTRC"/>
    <property type="match status" value="1"/>
</dbReference>
<reference evidence="14" key="1">
    <citation type="journal article" date="2019" name="Int. J. Syst. Evol. Microbiol.">
        <title>The Global Catalogue of Microorganisms (GCM) 10K type strain sequencing project: providing services to taxonomists for standard genome sequencing and annotation.</title>
        <authorList>
            <consortium name="The Broad Institute Genomics Platform"/>
            <consortium name="The Broad Institute Genome Sequencing Center for Infectious Disease"/>
            <person name="Wu L."/>
            <person name="Ma J."/>
        </authorList>
    </citation>
    <scope>NUCLEOTIDE SEQUENCE [LARGE SCALE GENOMIC DNA]</scope>
    <source>
        <strain evidence="14">CECT 8482</strain>
    </source>
</reference>
<evidence type="ECO:0000256" key="8">
    <source>
        <dbReference type="ARBA" id="ARBA00022989"/>
    </source>
</evidence>
<dbReference type="Proteomes" id="UP001243846">
    <property type="component" value="Unassembled WGS sequence"/>
</dbReference>
<evidence type="ECO:0000256" key="11">
    <source>
        <dbReference type="RuleBase" id="RU361157"/>
    </source>
</evidence>
<keyword evidence="10 11" id="KW-0472">Membrane</keyword>
<feature type="transmembrane region" description="Helical" evidence="11">
    <location>
        <begin position="219"/>
        <end position="241"/>
    </location>
</feature>
<evidence type="ECO:0000256" key="2">
    <source>
        <dbReference type="ARBA" id="ARBA00007783"/>
    </source>
</evidence>